<comment type="similarity">
    <text evidence="2">Belongs to the glycosyl hydrolase 51 family.</text>
</comment>
<dbReference type="GO" id="GO:0000272">
    <property type="term" value="P:polysaccharide catabolic process"/>
    <property type="evidence" value="ECO:0007669"/>
    <property type="project" value="TreeGrafter"/>
</dbReference>
<dbReference type="Pfam" id="PF22848">
    <property type="entry name" value="ASD1_dom"/>
    <property type="match status" value="1"/>
</dbReference>
<name>A0A2G9C594_9BURK</name>
<dbReference type="GO" id="GO:0046373">
    <property type="term" value="P:L-arabinose metabolic process"/>
    <property type="evidence" value="ECO:0007669"/>
    <property type="project" value="InterPro"/>
</dbReference>
<dbReference type="RefSeq" id="WP_099863123.1">
    <property type="nucleotide sequence ID" value="NZ_PEOG01000058.1"/>
</dbReference>
<evidence type="ECO:0000256" key="3">
    <source>
        <dbReference type="ARBA" id="ARBA00011165"/>
    </source>
</evidence>
<dbReference type="OrthoDB" id="9758333at2"/>
<sequence>MSFPHVTAGARGASELPGASGEGFPAALTVHRDFAIGALDRRIFGAFVEHLGRCVYTGIFEPGHPSADEQGFRGDVKALVKELGVTLVRYPGGNFMSGYDWEDGVGPRDRRPRKLDLAWYSTETNQVGTNEFMAWCEELGLSPMFGVNLGTRGMDDARRYLEYCCHPGGTALSDLRRAHGVEPPHRIPLWCLGNEMDGPWQIGRKTPDEYGRLAQETAKLMRMLQPGIELAACGSSAFDMPTYGEWEDRVLMHCHDEVDFVSLHSYFVKPFAPDGLLPPGADTSTESFFAQIETNARYIEATVAIADAVAARRRSTKRLMLSFDEWNVWYRARHGHHLKQGGWPEAPRLLEEVYTVEDALLVGGMLCMLMNHADRVKVACLAQLVNVIAPIMTEPGGPAWRQTIFWPFALASRFGRGTVLRPAIASPTYPNVKEGELPYLVASVVWNEDDGTLAIFALNRHLATPMDLAVALQGLGGEAGLALGEAWELHDLDLHAANTVDLPDRFQPRALGGVCVDGDALRVTLRPASWNVIVLHPR</sequence>
<dbReference type="SMART" id="SM00813">
    <property type="entry name" value="Alpha-L-AF_C"/>
    <property type="match status" value="1"/>
</dbReference>
<evidence type="ECO:0000256" key="6">
    <source>
        <dbReference type="ARBA" id="ARBA00023277"/>
    </source>
</evidence>
<dbReference type="SUPFAM" id="SSF51011">
    <property type="entry name" value="Glycosyl hydrolase domain"/>
    <property type="match status" value="1"/>
</dbReference>
<dbReference type="InterPro" id="IPR055235">
    <property type="entry name" value="ASD1_cat"/>
</dbReference>
<dbReference type="PANTHER" id="PTHR43576">
    <property type="entry name" value="ALPHA-L-ARABINOFURANOSIDASE C-RELATED"/>
    <property type="match status" value="1"/>
</dbReference>
<dbReference type="PANTHER" id="PTHR43576:SF3">
    <property type="entry name" value="ALPHA-L-ARABINOFURANOSIDASE C"/>
    <property type="match status" value="1"/>
</dbReference>
<dbReference type="InterPro" id="IPR010720">
    <property type="entry name" value="Alpha-L-AF_C"/>
</dbReference>
<evidence type="ECO:0000313" key="9">
    <source>
        <dbReference type="EMBL" id="PIM51611.1"/>
    </source>
</evidence>
<keyword evidence="10" id="KW-1185">Reference proteome</keyword>
<comment type="caution">
    <text evidence="9">The sequence shown here is derived from an EMBL/GenBank/DDBJ whole genome shotgun (WGS) entry which is preliminary data.</text>
</comment>
<dbReference type="InterPro" id="IPR017853">
    <property type="entry name" value="GH"/>
</dbReference>
<evidence type="ECO:0000256" key="1">
    <source>
        <dbReference type="ARBA" id="ARBA00001462"/>
    </source>
</evidence>
<dbReference type="Gene3D" id="3.20.20.80">
    <property type="entry name" value="Glycosidases"/>
    <property type="match status" value="1"/>
</dbReference>
<dbReference type="Gene3D" id="2.60.40.1180">
    <property type="entry name" value="Golgi alpha-mannosidase II"/>
    <property type="match status" value="1"/>
</dbReference>
<dbReference type="EC" id="3.2.1.55" evidence="4"/>
<evidence type="ECO:0000256" key="5">
    <source>
        <dbReference type="ARBA" id="ARBA00022801"/>
    </source>
</evidence>
<gene>
    <name evidence="9" type="ORF">CS062_18865</name>
</gene>
<dbReference type="Proteomes" id="UP000231501">
    <property type="component" value="Unassembled WGS sequence"/>
</dbReference>
<reference evidence="9 10" key="1">
    <citation type="submission" date="2017-11" db="EMBL/GenBank/DDBJ databases">
        <title>Draft genome sequence of Mitsuaria sp. HWN-4.</title>
        <authorList>
            <person name="Gundlapally S.R."/>
        </authorList>
    </citation>
    <scope>NUCLEOTIDE SEQUENCE [LARGE SCALE GENOMIC DNA]</scope>
    <source>
        <strain evidence="9 10">HWN-4</strain>
    </source>
</reference>
<dbReference type="SUPFAM" id="SSF51445">
    <property type="entry name" value="(Trans)glycosidases"/>
    <property type="match status" value="1"/>
</dbReference>
<protein>
    <recommendedName>
        <fullName evidence="4">non-reducing end alpha-L-arabinofuranosidase</fullName>
        <ecNumber evidence="4">3.2.1.55</ecNumber>
    </recommendedName>
</protein>
<keyword evidence="7" id="KW-0326">Glycosidase</keyword>
<comment type="subunit">
    <text evidence="3">Homohexamer; trimer of dimers.</text>
</comment>
<evidence type="ECO:0000256" key="2">
    <source>
        <dbReference type="ARBA" id="ARBA00007186"/>
    </source>
</evidence>
<keyword evidence="5" id="KW-0378">Hydrolase</keyword>
<organism evidence="9 10">
    <name type="scientific">Roseateles chitinivorans</name>
    <dbReference type="NCBI Taxonomy" id="2917965"/>
    <lineage>
        <taxon>Bacteria</taxon>
        <taxon>Pseudomonadati</taxon>
        <taxon>Pseudomonadota</taxon>
        <taxon>Betaproteobacteria</taxon>
        <taxon>Burkholderiales</taxon>
        <taxon>Sphaerotilaceae</taxon>
        <taxon>Roseateles</taxon>
    </lineage>
</organism>
<evidence type="ECO:0000259" key="8">
    <source>
        <dbReference type="SMART" id="SM00813"/>
    </source>
</evidence>
<proteinExistence type="inferred from homology"/>
<dbReference type="EMBL" id="PEOG01000058">
    <property type="protein sequence ID" value="PIM51611.1"/>
    <property type="molecule type" value="Genomic_DNA"/>
</dbReference>
<dbReference type="AlphaFoldDB" id="A0A2G9C594"/>
<keyword evidence="6" id="KW-0119">Carbohydrate metabolism</keyword>
<dbReference type="InterPro" id="IPR013780">
    <property type="entry name" value="Glyco_hydro_b"/>
</dbReference>
<accession>A0A2G9C594</accession>
<dbReference type="GO" id="GO:0046556">
    <property type="term" value="F:alpha-L-arabinofuranosidase activity"/>
    <property type="evidence" value="ECO:0007669"/>
    <property type="project" value="UniProtKB-EC"/>
</dbReference>
<evidence type="ECO:0000256" key="7">
    <source>
        <dbReference type="ARBA" id="ARBA00023295"/>
    </source>
</evidence>
<evidence type="ECO:0000313" key="10">
    <source>
        <dbReference type="Proteomes" id="UP000231501"/>
    </source>
</evidence>
<evidence type="ECO:0000256" key="4">
    <source>
        <dbReference type="ARBA" id="ARBA00012670"/>
    </source>
</evidence>
<comment type="catalytic activity">
    <reaction evidence="1">
        <text>Hydrolysis of terminal non-reducing alpha-L-arabinofuranoside residues in alpha-L-arabinosides.</text>
        <dbReference type="EC" id="3.2.1.55"/>
    </reaction>
</comment>
<dbReference type="Pfam" id="PF06964">
    <property type="entry name" value="Alpha-L-AF_C"/>
    <property type="match status" value="1"/>
</dbReference>
<feature type="domain" description="Alpha-L-arabinofuranosidase C-terminal" evidence="8">
    <location>
        <begin position="324"/>
        <end position="529"/>
    </location>
</feature>